<dbReference type="Gene3D" id="3.30.70.100">
    <property type="match status" value="1"/>
</dbReference>
<evidence type="ECO:0000259" key="2">
    <source>
        <dbReference type="Pfam" id="PF07110"/>
    </source>
</evidence>
<dbReference type="EMBL" id="JAGSXJ010000018">
    <property type="protein sequence ID" value="KAH6682150.1"/>
    <property type="molecule type" value="Genomic_DNA"/>
</dbReference>
<evidence type="ECO:0000313" key="3">
    <source>
        <dbReference type="EMBL" id="KAH6682150.1"/>
    </source>
</evidence>
<dbReference type="NCBIfam" id="TIGR02118">
    <property type="entry name" value="EthD family reductase"/>
    <property type="match status" value="1"/>
</dbReference>
<dbReference type="Proteomes" id="UP000770015">
    <property type="component" value="Unassembled WGS sequence"/>
</dbReference>
<evidence type="ECO:0000256" key="1">
    <source>
        <dbReference type="ARBA" id="ARBA00005986"/>
    </source>
</evidence>
<dbReference type="Pfam" id="PF07110">
    <property type="entry name" value="EthD"/>
    <property type="match status" value="1"/>
</dbReference>
<proteinExistence type="inferred from homology"/>
<dbReference type="GO" id="GO:0016491">
    <property type="term" value="F:oxidoreductase activity"/>
    <property type="evidence" value="ECO:0007669"/>
    <property type="project" value="InterPro"/>
</dbReference>
<keyword evidence="4" id="KW-1185">Reference proteome</keyword>
<gene>
    <name evidence="3" type="ORF">F5X68DRAFT_233866</name>
</gene>
<name>A0A9P9A880_9PEZI</name>
<dbReference type="OrthoDB" id="2519291at2759"/>
<dbReference type="InterPro" id="IPR009799">
    <property type="entry name" value="EthD_dom"/>
</dbReference>
<sequence length="128" mass="14591">MTFQVALFAYRKSGSSPEVFKHHYETVHVPLVKKMSGSLFPLVHCRRYVSRPEKDLGAEVISGEASDIPFDAITEMRFESREAFYKFAALINEPSNAAKIEEDCRAFLDVSRAPTMVVIEDICETRRE</sequence>
<protein>
    <recommendedName>
        <fullName evidence="2">EthD domain-containing protein</fullName>
    </recommendedName>
</protein>
<feature type="domain" description="EthD" evidence="2">
    <location>
        <begin position="12"/>
        <end position="110"/>
    </location>
</feature>
<reference evidence="3" key="1">
    <citation type="journal article" date="2021" name="Nat. Commun.">
        <title>Genetic determinants of endophytism in the Arabidopsis root mycobiome.</title>
        <authorList>
            <person name="Mesny F."/>
            <person name="Miyauchi S."/>
            <person name="Thiergart T."/>
            <person name="Pickel B."/>
            <person name="Atanasova L."/>
            <person name="Karlsson M."/>
            <person name="Huettel B."/>
            <person name="Barry K.W."/>
            <person name="Haridas S."/>
            <person name="Chen C."/>
            <person name="Bauer D."/>
            <person name="Andreopoulos W."/>
            <person name="Pangilinan J."/>
            <person name="LaButti K."/>
            <person name="Riley R."/>
            <person name="Lipzen A."/>
            <person name="Clum A."/>
            <person name="Drula E."/>
            <person name="Henrissat B."/>
            <person name="Kohler A."/>
            <person name="Grigoriev I.V."/>
            <person name="Martin F.M."/>
            <person name="Hacquard S."/>
        </authorList>
    </citation>
    <scope>NUCLEOTIDE SEQUENCE</scope>
    <source>
        <strain evidence="3">MPI-SDFR-AT-0117</strain>
    </source>
</reference>
<comment type="similarity">
    <text evidence="1">Belongs to the tpcK family.</text>
</comment>
<dbReference type="AlphaFoldDB" id="A0A9P9A880"/>
<organism evidence="3 4">
    <name type="scientific">Plectosphaerella plurivora</name>
    <dbReference type="NCBI Taxonomy" id="936078"/>
    <lineage>
        <taxon>Eukaryota</taxon>
        <taxon>Fungi</taxon>
        <taxon>Dikarya</taxon>
        <taxon>Ascomycota</taxon>
        <taxon>Pezizomycotina</taxon>
        <taxon>Sordariomycetes</taxon>
        <taxon>Hypocreomycetidae</taxon>
        <taxon>Glomerellales</taxon>
        <taxon>Plectosphaerellaceae</taxon>
        <taxon>Plectosphaerella</taxon>
    </lineage>
</organism>
<dbReference type="InterPro" id="IPR011008">
    <property type="entry name" value="Dimeric_a/b-barrel"/>
</dbReference>
<dbReference type="SUPFAM" id="SSF54909">
    <property type="entry name" value="Dimeric alpha+beta barrel"/>
    <property type="match status" value="1"/>
</dbReference>
<accession>A0A9P9A880</accession>
<comment type="caution">
    <text evidence="3">The sequence shown here is derived from an EMBL/GenBank/DDBJ whole genome shotgun (WGS) entry which is preliminary data.</text>
</comment>
<evidence type="ECO:0000313" key="4">
    <source>
        <dbReference type="Proteomes" id="UP000770015"/>
    </source>
</evidence>